<evidence type="ECO:0000313" key="3">
    <source>
        <dbReference type="EMBL" id="CZR68127.1"/>
    </source>
</evidence>
<evidence type="ECO:0000259" key="2">
    <source>
        <dbReference type="PROSITE" id="PS50011"/>
    </source>
</evidence>
<dbReference type="GO" id="GO:0005524">
    <property type="term" value="F:ATP binding"/>
    <property type="evidence" value="ECO:0007669"/>
    <property type="project" value="InterPro"/>
</dbReference>
<accession>A0A1L7XT31</accession>
<feature type="region of interest" description="Disordered" evidence="1">
    <location>
        <begin position="637"/>
        <end position="659"/>
    </location>
</feature>
<evidence type="ECO:0000256" key="1">
    <source>
        <dbReference type="SAM" id="MobiDB-lite"/>
    </source>
</evidence>
<dbReference type="AlphaFoldDB" id="A0A1L7XT31"/>
<protein>
    <recommendedName>
        <fullName evidence="2">Protein kinase domain-containing protein</fullName>
    </recommendedName>
</protein>
<dbReference type="SUPFAM" id="SSF56112">
    <property type="entry name" value="Protein kinase-like (PK-like)"/>
    <property type="match status" value="1"/>
</dbReference>
<evidence type="ECO:0000313" key="4">
    <source>
        <dbReference type="Proteomes" id="UP000184330"/>
    </source>
</evidence>
<gene>
    <name evidence="3" type="ORF">PAC_18026</name>
</gene>
<feature type="domain" description="Protein kinase" evidence="2">
    <location>
        <begin position="269"/>
        <end position="632"/>
    </location>
</feature>
<dbReference type="OrthoDB" id="1046782at2759"/>
<name>A0A1L7XT31_9HELO</name>
<keyword evidence="4" id="KW-1185">Reference proteome</keyword>
<organism evidence="3 4">
    <name type="scientific">Phialocephala subalpina</name>
    <dbReference type="NCBI Taxonomy" id="576137"/>
    <lineage>
        <taxon>Eukaryota</taxon>
        <taxon>Fungi</taxon>
        <taxon>Dikarya</taxon>
        <taxon>Ascomycota</taxon>
        <taxon>Pezizomycotina</taxon>
        <taxon>Leotiomycetes</taxon>
        <taxon>Helotiales</taxon>
        <taxon>Mollisiaceae</taxon>
        <taxon>Phialocephala</taxon>
        <taxon>Phialocephala fortinii species complex</taxon>
    </lineage>
</organism>
<dbReference type="Pfam" id="PF00069">
    <property type="entry name" value="Pkinase"/>
    <property type="match status" value="1"/>
</dbReference>
<dbReference type="STRING" id="576137.A0A1L7XT31"/>
<dbReference type="PROSITE" id="PS50011">
    <property type="entry name" value="PROTEIN_KINASE_DOM"/>
    <property type="match status" value="1"/>
</dbReference>
<dbReference type="Gene3D" id="1.10.510.10">
    <property type="entry name" value="Transferase(Phosphotransferase) domain 1"/>
    <property type="match status" value="1"/>
</dbReference>
<dbReference type="PANTHER" id="PTHR24359:SF1">
    <property type="entry name" value="INHIBITOR OF NUCLEAR FACTOR KAPPA-B KINASE EPSILON SUBUNIT HOMOLOG 1-RELATED"/>
    <property type="match status" value="1"/>
</dbReference>
<dbReference type="InterPro" id="IPR011009">
    <property type="entry name" value="Kinase-like_dom_sf"/>
</dbReference>
<reference evidence="3 4" key="1">
    <citation type="submission" date="2016-03" db="EMBL/GenBank/DDBJ databases">
        <authorList>
            <person name="Ploux O."/>
        </authorList>
    </citation>
    <scope>NUCLEOTIDE SEQUENCE [LARGE SCALE GENOMIC DNA]</scope>
    <source>
        <strain evidence="3 4">UAMH 11012</strain>
    </source>
</reference>
<dbReference type="SMART" id="SM00220">
    <property type="entry name" value="S_TKc"/>
    <property type="match status" value="1"/>
</dbReference>
<dbReference type="PANTHER" id="PTHR24359">
    <property type="entry name" value="SERINE/THREONINE-PROTEIN KINASE SBK1"/>
    <property type="match status" value="1"/>
</dbReference>
<dbReference type="EMBL" id="FJOG01000051">
    <property type="protein sequence ID" value="CZR68127.1"/>
    <property type="molecule type" value="Genomic_DNA"/>
</dbReference>
<dbReference type="InterPro" id="IPR000719">
    <property type="entry name" value="Prot_kinase_dom"/>
</dbReference>
<sequence length="719" mass="82377">MQPIVNVHSSEGRDKTVLEEISIKSSRPSCHHSNTLSTASSPNDIFLNAHLGVSDEETLLEIPSGRSSVQLSSSASSFTSQCQSDWERHSLDKRSNHSPLRHDLASIRIEWPPQRAKYFYPAQALRRVMNPVSIFLELKRLDPESANEAEQDATSQRISATSYKLFALLVRLRLGTHIRDFLAEGVDDSHLPFVRSDRENKTEAARKFKLCSGKHPGRVVRCMIDLDDEDVERIFRAQWEVNAQVFEFCDDIKHYNLDPNSVLPWLEDHQHENSAMQGGFGSVWKVKIHPDHRIKGGNGAEVSFLDPASRTVADSCTKPFPRFIACKELHFKDEQTFQSEVDMLQAFKKSRHAHLVKLLATFHFDGKYYLLFPCAELNLRQYWHRNPKPDFTPRTVYWMLSQCKAVADALYVVHEYRSTRDALNSHSVRRTNQSDSAPFANIDNRRYGRHGDIKPENILWFFDEIAKDRHDQGRLVIADFGLTEFHSRASRSKVLARNITGSATYEPPELLLDTTISRAYDIWSLGCVYLEFTTWLLCSPEAFSIFPQARLQTGEMEVEMEDDNFFTILKTDPPTAIIRKSVQDWIRDLHREPRCSNFIHEFLHLISDRMLEVNPKDRIVIGMLRRELQQMVDKAKTDPSYLTESTPWKLPVQNPHPLSIAGIESTDRAHAPTPSDGFPLPKRQDTSVGLYAMRPSCFSPENMLTMTESTSPPSSPQLR</sequence>
<dbReference type="CDD" id="cd00180">
    <property type="entry name" value="PKc"/>
    <property type="match status" value="1"/>
</dbReference>
<proteinExistence type="predicted"/>
<dbReference type="Proteomes" id="UP000184330">
    <property type="component" value="Unassembled WGS sequence"/>
</dbReference>
<dbReference type="GO" id="GO:0004674">
    <property type="term" value="F:protein serine/threonine kinase activity"/>
    <property type="evidence" value="ECO:0007669"/>
    <property type="project" value="TreeGrafter"/>
</dbReference>
<dbReference type="Gene3D" id="3.30.200.20">
    <property type="entry name" value="Phosphorylase Kinase, domain 1"/>
    <property type="match status" value="1"/>
</dbReference>